<proteinExistence type="predicted"/>
<keyword evidence="1" id="KW-0472">Membrane</keyword>
<gene>
    <name evidence="3" type="ORF">ASU35_09920</name>
</gene>
<feature type="domain" description="Putative Flagellin Flp1-like" evidence="2">
    <location>
        <begin position="7"/>
        <end position="53"/>
    </location>
</feature>
<sequence>MGEVQAFWKEEDGVGVVEIILILVILIGLVLMFKEEIGKIIDKAFKSIRDDSGKILK</sequence>
<reference evidence="3 4" key="1">
    <citation type="submission" date="2015-11" db="EMBL/GenBank/DDBJ databases">
        <title>Butyribacter intestini gen. nov., sp. nov., a butyric acid-producing bacterium of the family Lachnospiraceae isolated from the human faeces.</title>
        <authorList>
            <person name="Zou Y."/>
            <person name="Xue W."/>
            <person name="Luo G."/>
            <person name="Lv M."/>
        </authorList>
    </citation>
    <scope>NUCLEOTIDE SEQUENCE [LARGE SCALE GENOMIC DNA]</scope>
    <source>
        <strain evidence="3 4">ACET-33324</strain>
    </source>
</reference>
<keyword evidence="1" id="KW-0812">Transmembrane</keyword>
<dbReference type="RefSeq" id="WP_058352537.1">
    <property type="nucleotide sequence ID" value="NZ_CABMMD010000150.1"/>
</dbReference>
<name>A0A0V8QFN2_9FIRM</name>
<accession>A0A0V8QFN2</accession>
<protein>
    <submittedName>
        <fullName evidence="3">Holin, BlyA family protein</fullName>
    </submittedName>
</protein>
<keyword evidence="1" id="KW-1133">Transmembrane helix</keyword>
<feature type="transmembrane region" description="Helical" evidence="1">
    <location>
        <begin position="13"/>
        <end position="33"/>
    </location>
</feature>
<dbReference type="EMBL" id="LNAM01000150">
    <property type="protein sequence ID" value="KSV59230.1"/>
    <property type="molecule type" value="Genomic_DNA"/>
</dbReference>
<organism evidence="3 4">
    <name type="scientific">Acetivibrio ethanolgignens</name>
    <dbReference type="NCBI Taxonomy" id="290052"/>
    <lineage>
        <taxon>Bacteria</taxon>
        <taxon>Bacillati</taxon>
        <taxon>Bacillota</taxon>
        <taxon>Clostridia</taxon>
        <taxon>Eubacteriales</taxon>
        <taxon>Oscillospiraceae</taxon>
        <taxon>Acetivibrio</taxon>
    </lineage>
</organism>
<comment type="caution">
    <text evidence="3">The sequence shown here is derived from an EMBL/GenBank/DDBJ whole genome shotgun (WGS) entry which is preliminary data.</text>
</comment>
<dbReference type="STRING" id="290052.ASU35_09920"/>
<evidence type="ECO:0000259" key="2">
    <source>
        <dbReference type="Pfam" id="PF16982"/>
    </source>
</evidence>
<evidence type="ECO:0000313" key="4">
    <source>
        <dbReference type="Proteomes" id="UP000054874"/>
    </source>
</evidence>
<dbReference type="Proteomes" id="UP000054874">
    <property type="component" value="Unassembled WGS sequence"/>
</dbReference>
<evidence type="ECO:0000256" key="1">
    <source>
        <dbReference type="SAM" id="Phobius"/>
    </source>
</evidence>
<dbReference type="AlphaFoldDB" id="A0A0V8QFN2"/>
<dbReference type="Pfam" id="PF16982">
    <property type="entry name" value="Flp1_like"/>
    <property type="match status" value="1"/>
</dbReference>
<dbReference type="InterPro" id="IPR031564">
    <property type="entry name" value="Flp1-like"/>
</dbReference>
<evidence type="ECO:0000313" key="3">
    <source>
        <dbReference type="EMBL" id="KSV59230.1"/>
    </source>
</evidence>
<keyword evidence="4" id="KW-1185">Reference proteome</keyword>